<keyword evidence="2" id="KW-0812">Transmembrane</keyword>
<sequence>MYPPQGQPGTPYQGSQPSAPPPQNGQAPYPPGPQESQAAPRRGIGRIVAGTLVAGIGLVMALGGGTIVARAVANSEQKIISKEYMRNLWRNVPVETVFPASIGVRDPDATVSVEKGWTRAAISQDTSCKAALSGRFAAAATRHGCVAALRATYLDPGGGTAATAVVLALPNENDRSDLTDVLTRTQDDEGGAEQAVHALGVPGVRWEDGARAGSGGISVFAPYATLFVVVTSGPVDGRVAGHVPQPWGKGQFKQQEDREPWKMTAYGLAQTLSTRLKTEAEKVRP</sequence>
<name>A0ABV8F8F1_9ACTN</name>
<gene>
    <name evidence="3" type="ORF">ACFOYY_27395</name>
</gene>
<reference evidence="4" key="1">
    <citation type="journal article" date="2019" name="Int. J. Syst. Evol. Microbiol.">
        <title>The Global Catalogue of Microorganisms (GCM) 10K type strain sequencing project: providing services to taxonomists for standard genome sequencing and annotation.</title>
        <authorList>
            <consortium name="The Broad Institute Genomics Platform"/>
            <consortium name="The Broad Institute Genome Sequencing Center for Infectious Disease"/>
            <person name="Wu L."/>
            <person name="Ma J."/>
        </authorList>
    </citation>
    <scope>NUCLEOTIDE SEQUENCE [LARGE SCALE GENOMIC DNA]</scope>
    <source>
        <strain evidence="4">TBRC 7912</strain>
    </source>
</reference>
<keyword evidence="2" id="KW-0472">Membrane</keyword>
<feature type="region of interest" description="Disordered" evidence="1">
    <location>
        <begin position="1"/>
        <end position="39"/>
    </location>
</feature>
<keyword evidence="4" id="KW-1185">Reference proteome</keyword>
<feature type="transmembrane region" description="Helical" evidence="2">
    <location>
        <begin position="47"/>
        <end position="73"/>
    </location>
</feature>
<organism evidence="3 4">
    <name type="scientific">Streptosporangium jomthongense</name>
    <dbReference type="NCBI Taxonomy" id="1193683"/>
    <lineage>
        <taxon>Bacteria</taxon>
        <taxon>Bacillati</taxon>
        <taxon>Actinomycetota</taxon>
        <taxon>Actinomycetes</taxon>
        <taxon>Streptosporangiales</taxon>
        <taxon>Streptosporangiaceae</taxon>
        <taxon>Streptosporangium</taxon>
    </lineage>
</organism>
<comment type="caution">
    <text evidence="3">The sequence shown here is derived from an EMBL/GenBank/DDBJ whole genome shotgun (WGS) entry which is preliminary data.</text>
</comment>
<feature type="compositionally biased region" description="Low complexity" evidence="1">
    <location>
        <begin position="7"/>
        <end position="17"/>
    </location>
</feature>
<proteinExistence type="predicted"/>
<protein>
    <submittedName>
        <fullName evidence="3">Uncharacterized protein</fullName>
    </submittedName>
</protein>
<evidence type="ECO:0000256" key="2">
    <source>
        <dbReference type="SAM" id="Phobius"/>
    </source>
</evidence>
<evidence type="ECO:0000313" key="3">
    <source>
        <dbReference type="EMBL" id="MFC3983884.1"/>
    </source>
</evidence>
<dbReference type="EMBL" id="JBHSBC010000032">
    <property type="protein sequence ID" value="MFC3983884.1"/>
    <property type="molecule type" value="Genomic_DNA"/>
</dbReference>
<dbReference type="Proteomes" id="UP001595698">
    <property type="component" value="Unassembled WGS sequence"/>
</dbReference>
<feature type="compositionally biased region" description="Pro residues" evidence="1">
    <location>
        <begin position="18"/>
        <end position="33"/>
    </location>
</feature>
<evidence type="ECO:0000256" key="1">
    <source>
        <dbReference type="SAM" id="MobiDB-lite"/>
    </source>
</evidence>
<evidence type="ECO:0000313" key="4">
    <source>
        <dbReference type="Proteomes" id="UP001595698"/>
    </source>
</evidence>
<keyword evidence="2" id="KW-1133">Transmembrane helix</keyword>
<accession>A0ABV8F8F1</accession>
<dbReference type="RefSeq" id="WP_386193304.1">
    <property type="nucleotide sequence ID" value="NZ_JBHSBC010000032.1"/>
</dbReference>